<dbReference type="Pfam" id="PF00224">
    <property type="entry name" value="PK"/>
    <property type="match status" value="2"/>
</dbReference>
<gene>
    <name evidence="13" type="ORF">A3A33_05115</name>
</gene>
<dbReference type="GO" id="GO:0000287">
    <property type="term" value="F:magnesium ion binding"/>
    <property type="evidence" value="ECO:0007669"/>
    <property type="project" value="InterPro"/>
</dbReference>
<evidence type="ECO:0000256" key="6">
    <source>
        <dbReference type="ARBA" id="ARBA00022741"/>
    </source>
</evidence>
<accession>A0A1F8GTQ4</accession>
<proteinExistence type="inferred from homology"/>
<evidence type="ECO:0000256" key="5">
    <source>
        <dbReference type="ARBA" id="ARBA00022723"/>
    </source>
</evidence>
<evidence type="ECO:0000256" key="10">
    <source>
        <dbReference type="ARBA" id="ARBA00023152"/>
    </source>
</evidence>
<name>A0A1F8GTQ4_9BACT</name>
<evidence type="ECO:0000256" key="7">
    <source>
        <dbReference type="ARBA" id="ARBA00022777"/>
    </source>
</evidence>
<keyword evidence="7" id="KW-0418">Kinase</keyword>
<sequence length="270" mass="30005">MKHSRAQIIATIGPMSGTPEYLAKMLDNNLDVVRLNFSWGTYDEHRSYINNTRTAATNAGRHIPIIQDLSGPRMKNEQGHAFNADANSVAGVLTEKDIRDLEFGLSEKVEYIALSYVGNANDIAELRRRLPVGDYAPKIIAKIERQEALDHLDEIIAVSDAIMIARGDLGQNIPIEKVPFVERSIIIKTNAAKKPVITATQMMLSMIDHPEPTRAEVTDVAFAILLGSDVVMLSEETARGKYPVEAVAIMERILLETESHIPRTLQRHTL</sequence>
<comment type="similarity">
    <text evidence="2">Belongs to the pyruvate kinase family.</text>
</comment>
<dbReference type="GO" id="GO:0004743">
    <property type="term" value="F:pyruvate kinase activity"/>
    <property type="evidence" value="ECO:0007669"/>
    <property type="project" value="UniProtKB-EC"/>
</dbReference>
<evidence type="ECO:0000256" key="1">
    <source>
        <dbReference type="ARBA" id="ARBA00004997"/>
    </source>
</evidence>
<evidence type="ECO:0000256" key="9">
    <source>
        <dbReference type="ARBA" id="ARBA00022842"/>
    </source>
</evidence>
<organism evidence="13 14">
    <name type="scientific">Candidatus Yanofskybacteria bacterium RIFCSPLOWO2_01_FULL_49_25</name>
    <dbReference type="NCBI Taxonomy" id="1802701"/>
    <lineage>
        <taxon>Bacteria</taxon>
        <taxon>Candidatus Yanofskyibacteriota</taxon>
    </lineage>
</organism>
<evidence type="ECO:0000256" key="2">
    <source>
        <dbReference type="ARBA" id="ARBA00008663"/>
    </source>
</evidence>
<dbReference type="FunFam" id="3.20.20.60:FF:000001">
    <property type="entry name" value="Pyruvate kinase"/>
    <property type="match status" value="1"/>
</dbReference>
<dbReference type="InterPro" id="IPR015813">
    <property type="entry name" value="Pyrv/PenolPyrv_kinase-like_dom"/>
</dbReference>
<evidence type="ECO:0000313" key="14">
    <source>
        <dbReference type="Proteomes" id="UP000179047"/>
    </source>
</evidence>
<protein>
    <recommendedName>
        <fullName evidence="3">pyruvate kinase</fullName>
        <ecNumber evidence="3">2.7.1.40</ecNumber>
    </recommendedName>
</protein>
<dbReference type="InterPro" id="IPR040442">
    <property type="entry name" value="Pyrv_kinase-like_dom_sf"/>
</dbReference>
<comment type="caution">
    <text evidence="13">The sequence shown here is derived from an EMBL/GenBank/DDBJ whole genome shotgun (WGS) entry which is preliminary data.</text>
</comment>
<feature type="domain" description="Pyruvate kinase barrel" evidence="12">
    <location>
        <begin position="5"/>
        <end position="78"/>
    </location>
</feature>
<dbReference type="UniPathway" id="UPA00109">
    <property type="reaction ID" value="UER00188"/>
</dbReference>
<evidence type="ECO:0000256" key="11">
    <source>
        <dbReference type="ARBA" id="ARBA00023317"/>
    </source>
</evidence>
<keyword evidence="6" id="KW-0547">Nucleotide-binding</keyword>
<keyword evidence="4" id="KW-0808">Transferase</keyword>
<keyword evidence="10" id="KW-0324">Glycolysis</keyword>
<dbReference type="EMBL" id="MGKP01000018">
    <property type="protein sequence ID" value="OGN28370.1"/>
    <property type="molecule type" value="Genomic_DNA"/>
</dbReference>
<feature type="domain" description="Pyruvate kinase barrel" evidence="12">
    <location>
        <begin position="92"/>
        <end position="247"/>
    </location>
</feature>
<reference evidence="13 14" key="1">
    <citation type="journal article" date="2016" name="Nat. Commun.">
        <title>Thousands of microbial genomes shed light on interconnected biogeochemical processes in an aquifer system.</title>
        <authorList>
            <person name="Anantharaman K."/>
            <person name="Brown C.T."/>
            <person name="Hug L.A."/>
            <person name="Sharon I."/>
            <person name="Castelle C.J."/>
            <person name="Probst A.J."/>
            <person name="Thomas B.C."/>
            <person name="Singh A."/>
            <person name="Wilkins M.J."/>
            <person name="Karaoz U."/>
            <person name="Brodie E.L."/>
            <person name="Williams K.H."/>
            <person name="Hubbard S.S."/>
            <person name="Banfield J.F."/>
        </authorList>
    </citation>
    <scope>NUCLEOTIDE SEQUENCE [LARGE SCALE GENOMIC DNA]</scope>
</reference>
<dbReference type="GO" id="GO:0005524">
    <property type="term" value="F:ATP binding"/>
    <property type="evidence" value="ECO:0007669"/>
    <property type="project" value="UniProtKB-KW"/>
</dbReference>
<dbReference type="GO" id="GO:0016301">
    <property type="term" value="F:kinase activity"/>
    <property type="evidence" value="ECO:0007669"/>
    <property type="project" value="UniProtKB-KW"/>
</dbReference>
<dbReference type="Proteomes" id="UP000179047">
    <property type="component" value="Unassembled WGS sequence"/>
</dbReference>
<dbReference type="STRING" id="1802701.A3A33_05115"/>
<dbReference type="EC" id="2.7.1.40" evidence="3"/>
<keyword evidence="11" id="KW-0670">Pyruvate</keyword>
<dbReference type="AlphaFoldDB" id="A0A1F8GTQ4"/>
<comment type="pathway">
    <text evidence="1">Carbohydrate degradation; glycolysis; pyruvate from D-glyceraldehyde 3-phosphate: step 5/5.</text>
</comment>
<keyword evidence="9" id="KW-0460">Magnesium</keyword>
<keyword evidence="5" id="KW-0479">Metal-binding</keyword>
<dbReference type="InterPro" id="IPR001697">
    <property type="entry name" value="Pyr_Knase"/>
</dbReference>
<dbReference type="GO" id="GO:0030955">
    <property type="term" value="F:potassium ion binding"/>
    <property type="evidence" value="ECO:0007669"/>
    <property type="project" value="InterPro"/>
</dbReference>
<evidence type="ECO:0000256" key="3">
    <source>
        <dbReference type="ARBA" id="ARBA00012142"/>
    </source>
</evidence>
<dbReference type="Gene3D" id="3.20.20.60">
    <property type="entry name" value="Phosphoenolpyruvate-binding domains"/>
    <property type="match status" value="2"/>
</dbReference>
<evidence type="ECO:0000313" key="13">
    <source>
        <dbReference type="EMBL" id="OGN28370.1"/>
    </source>
</evidence>
<evidence type="ECO:0000256" key="8">
    <source>
        <dbReference type="ARBA" id="ARBA00022840"/>
    </source>
</evidence>
<dbReference type="InterPro" id="IPR015793">
    <property type="entry name" value="Pyrv_Knase_brl"/>
</dbReference>
<evidence type="ECO:0000256" key="4">
    <source>
        <dbReference type="ARBA" id="ARBA00022679"/>
    </source>
</evidence>
<dbReference type="SUPFAM" id="SSF51621">
    <property type="entry name" value="Phosphoenolpyruvate/pyruvate domain"/>
    <property type="match status" value="1"/>
</dbReference>
<dbReference type="PANTHER" id="PTHR11817">
    <property type="entry name" value="PYRUVATE KINASE"/>
    <property type="match status" value="1"/>
</dbReference>
<evidence type="ECO:0000259" key="12">
    <source>
        <dbReference type="Pfam" id="PF00224"/>
    </source>
</evidence>
<keyword evidence="8" id="KW-0067">ATP-binding</keyword>